<evidence type="ECO:0000256" key="1">
    <source>
        <dbReference type="ARBA" id="ARBA00013194"/>
    </source>
</evidence>
<organism evidence="5 6">
    <name type="scientific">Parvicella tangerina</name>
    <dbReference type="NCBI Taxonomy" id="2829795"/>
    <lineage>
        <taxon>Bacteria</taxon>
        <taxon>Pseudomonadati</taxon>
        <taxon>Bacteroidota</taxon>
        <taxon>Flavobacteriia</taxon>
        <taxon>Flavobacteriales</taxon>
        <taxon>Parvicellaceae</taxon>
        <taxon>Parvicella</taxon>
    </lineage>
</organism>
<dbReference type="InterPro" id="IPR044666">
    <property type="entry name" value="Cyclophilin_A-like"/>
</dbReference>
<dbReference type="PROSITE" id="PS51257">
    <property type="entry name" value="PROKAR_LIPOPROTEIN"/>
    <property type="match status" value="1"/>
</dbReference>
<evidence type="ECO:0000313" key="5">
    <source>
        <dbReference type="EMBL" id="CAG5082163.1"/>
    </source>
</evidence>
<dbReference type="EC" id="5.2.1.8" evidence="1"/>
<evidence type="ECO:0000313" key="6">
    <source>
        <dbReference type="Proteomes" id="UP000683507"/>
    </source>
</evidence>
<reference evidence="5" key="1">
    <citation type="submission" date="2021-04" db="EMBL/GenBank/DDBJ databases">
        <authorList>
            <person name="Rodrigo-Torres L."/>
            <person name="Arahal R. D."/>
            <person name="Lucena T."/>
        </authorList>
    </citation>
    <scope>NUCLEOTIDE SEQUENCE</scope>
    <source>
        <strain evidence="5">AS29M-1</strain>
    </source>
</reference>
<dbReference type="KEGG" id="ptan:CRYO30217_01824"/>
<dbReference type="RefSeq" id="WP_258542017.1">
    <property type="nucleotide sequence ID" value="NZ_OU015584.1"/>
</dbReference>
<keyword evidence="2" id="KW-0697">Rotamase</keyword>
<keyword evidence="3" id="KW-0413">Isomerase</keyword>
<dbReference type="Pfam" id="PF00160">
    <property type="entry name" value="Pro_isomerase"/>
    <property type="match status" value="1"/>
</dbReference>
<dbReference type="Proteomes" id="UP000683507">
    <property type="component" value="Chromosome"/>
</dbReference>
<proteinExistence type="predicted"/>
<dbReference type="PANTHER" id="PTHR45625:SF4">
    <property type="entry name" value="PEPTIDYLPROLYL ISOMERASE DOMAIN AND WD REPEAT-CONTAINING PROTEIN 1"/>
    <property type="match status" value="1"/>
</dbReference>
<accession>A0A916NRU5</accession>
<feature type="domain" description="PPIase cyclophilin-type" evidence="4">
    <location>
        <begin position="87"/>
        <end position="266"/>
    </location>
</feature>
<dbReference type="EMBL" id="OU015584">
    <property type="protein sequence ID" value="CAG5082163.1"/>
    <property type="molecule type" value="Genomic_DNA"/>
</dbReference>
<dbReference type="PANTHER" id="PTHR45625">
    <property type="entry name" value="PEPTIDYL-PROLYL CIS-TRANS ISOMERASE-RELATED"/>
    <property type="match status" value="1"/>
</dbReference>
<dbReference type="SUPFAM" id="SSF50891">
    <property type="entry name" value="Cyclophilin-like"/>
    <property type="match status" value="1"/>
</dbReference>
<evidence type="ECO:0000256" key="2">
    <source>
        <dbReference type="ARBA" id="ARBA00023110"/>
    </source>
</evidence>
<evidence type="ECO:0000259" key="4">
    <source>
        <dbReference type="PROSITE" id="PS50072"/>
    </source>
</evidence>
<dbReference type="Gene3D" id="2.40.100.10">
    <property type="entry name" value="Cyclophilin-like"/>
    <property type="match status" value="1"/>
</dbReference>
<protein>
    <recommendedName>
        <fullName evidence="1">peptidylprolyl isomerase</fullName>
        <ecNumber evidence="1">5.2.1.8</ecNumber>
    </recommendedName>
</protein>
<dbReference type="GO" id="GO:0003755">
    <property type="term" value="F:peptidyl-prolyl cis-trans isomerase activity"/>
    <property type="evidence" value="ECO:0007669"/>
    <property type="project" value="UniProtKB-KW"/>
</dbReference>
<evidence type="ECO:0000256" key="3">
    <source>
        <dbReference type="ARBA" id="ARBA00023235"/>
    </source>
</evidence>
<keyword evidence="6" id="KW-1185">Reference proteome</keyword>
<name>A0A916NRU5_9FLAO</name>
<dbReference type="AlphaFoldDB" id="A0A916NRU5"/>
<dbReference type="PROSITE" id="PS50072">
    <property type="entry name" value="CSA_PPIASE_2"/>
    <property type="match status" value="1"/>
</dbReference>
<sequence length="272" mass="31220">MRQICFFGIIVLTALLIGCSSEEEDYSKYTEEFEQDMAEKKKQDSIYLANLPKPDTNKITNENVVQKLTVFGHLNKENKVKISTKFGDIVIELFDDTPLHRANFLMLAKKGVIDSTIFYRVVEDFVVQGGSSDRAEVNTKMKEHGVYTIPDEIHPHHYHIRGNVAMAVNEQWEIPEEDRNKNSSCYNFYIVQRKPMTKKYLEGVIKKYDLELTEKEKSMYLKYGGTPHLDGDYTVFGKVVEGMSVVDKIAKLETDKTDMPLDEVKIGLSVVK</sequence>
<gene>
    <name evidence="5" type="ORF">CRYO30217_01824</name>
</gene>
<dbReference type="InterPro" id="IPR002130">
    <property type="entry name" value="Cyclophilin-type_PPIase_dom"/>
</dbReference>
<dbReference type="CDD" id="cd00317">
    <property type="entry name" value="cyclophilin"/>
    <property type="match status" value="1"/>
</dbReference>
<dbReference type="InterPro" id="IPR029000">
    <property type="entry name" value="Cyclophilin-like_dom_sf"/>
</dbReference>